<protein>
    <submittedName>
        <fullName evidence="8">Outer membrane protein OmpA-like peptidoglycan-associated protein</fullName>
    </submittedName>
</protein>
<dbReference type="RefSeq" id="WP_145715189.1">
    <property type="nucleotide sequence ID" value="NZ_BAAAFY010000001.1"/>
</dbReference>
<dbReference type="OrthoDB" id="9782229at2"/>
<organism evidence="8 9">
    <name type="scientific">Chitinophaga japonensis</name>
    <name type="common">Flexibacter japonensis</name>
    <dbReference type="NCBI Taxonomy" id="104662"/>
    <lineage>
        <taxon>Bacteria</taxon>
        <taxon>Pseudomonadati</taxon>
        <taxon>Bacteroidota</taxon>
        <taxon>Chitinophagia</taxon>
        <taxon>Chitinophagales</taxon>
        <taxon>Chitinophagaceae</taxon>
        <taxon>Chitinophaga</taxon>
    </lineage>
</organism>
<dbReference type="PROSITE" id="PS51123">
    <property type="entry name" value="OMPA_2"/>
    <property type="match status" value="1"/>
</dbReference>
<comment type="subcellular location">
    <subcellularLocation>
        <location evidence="1">Cell outer membrane</location>
    </subcellularLocation>
</comment>
<dbReference type="PRINTS" id="PR01021">
    <property type="entry name" value="OMPADOMAIN"/>
</dbReference>
<gene>
    <name evidence="8" type="ORF">LX66_3201</name>
</gene>
<evidence type="ECO:0000256" key="5">
    <source>
        <dbReference type="SAM" id="MobiDB-lite"/>
    </source>
</evidence>
<dbReference type="Proteomes" id="UP000316778">
    <property type="component" value="Unassembled WGS sequence"/>
</dbReference>
<dbReference type="GO" id="GO:0009279">
    <property type="term" value="C:cell outer membrane"/>
    <property type="evidence" value="ECO:0007669"/>
    <property type="project" value="UniProtKB-SubCell"/>
</dbReference>
<keyword evidence="6" id="KW-1133">Transmembrane helix</keyword>
<reference evidence="8 9" key="1">
    <citation type="journal article" date="2013" name="Stand. Genomic Sci.">
        <title>Genomic Encyclopedia of Type Strains, Phase I: The one thousand microbial genomes (KMG-I) project.</title>
        <authorList>
            <person name="Kyrpides N.C."/>
            <person name="Woyke T."/>
            <person name="Eisen J.A."/>
            <person name="Garrity G."/>
            <person name="Lilburn T.G."/>
            <person name="Beck B.J."/>
            <person name="Whitman W.B."/>
            <person name="Hugenholtz P."/>
            <person name="Klenk H.P."/>
        </authorList>
    </citation>
    <scope>NUCLEOTIDE SEQUENCE [LARGE SCALE GENOMIC DNA]</scope>
    <source>
        <strain evidence="8 9">DSM 13484</strain>
    </source>
</reference>
<dbReference type="Pfam" id="PF00691">
    <property type="entry name" value="OmpA"/>
    <property type="match status" value="1"/>
</dbReference>
<dbReference type="PANTHER" id="PTHR30329:SF21">
    <property type="entry name" value="LIPOPROTEIN YIAD-RELATED"/>
    <property type="match status" value="1"/>
</dbReference>
<name>A0A562T769_CHIJA</name>
<keyword evidence="3" id="KW-0998">Cell outer membrane</keyword>
<dbReference type="AlphaFoldDB" id="A0A562T769"/>
<keyword evidence="2 4" id="KW-0472">Membrane</keyword>
<evidence type="ECO:0000256" key="3">
    <source>
        <dbReference type="ARBA" id="ARBA00023237"/>
    </source>
</evidence>
<keyword evidence="6" id="KW-0812">Transmembrane</keyword>
<accession>A0A562T769</accession>
<evidence type="ECO:0000313" key="8">
    <source>
        <dbReference type="EMBL" id="TWI89108.1"/>
    </source>
</evidence>
<evidence type="ECO:0000256" key="2">
    <source>
        <dbReference type="ARBA" id="ARBA00023136"/>
    </source>
</evidence>
<evidence type="ECO:0000256" key="6">
    <source>
        <dbReference type="SAM" id="Phobius"/>
    </source>
</evidence>
<dbReference type="InterPro" id="IPR036737">
    <property type="entry name" value="OmpA-like_sf"/>
</dbReference>
<dbReference type="InterPro" id="IPR006664">
    <property type="entry name" value="OMP_bac"/>
</dbReference>
<dbReference type="Pfam" id="PF06078">
    <property type="entry name" value="DUF937"/>
    <property type="match status" value="1"/>
</dbReference>
<evidence type="ECO:0000313" key="9">
    <source>
        <dbReference type="Proteomes" id="UP000316778"/>
    </source>
</evidence>
<dbReference type="EMBL" id="VLLG01000003">
    <property type="protein sequence ID" value="TWI89108.1"/>
    <property type="molecule type" value="Genomic_DNA"/>
</dbReference>
<evidence type="ECO:0000256" key="1">
    <source>
        <dbReference type="ARBA" id="ARBA00004442"/>
    </source>
</evidence>
<comment type="caution">
    <text evidence="8">The sequence shown here is derived from an EMBL/GenBank/DDBJ whole genome shotgun (WGS) entry which is preliminary data.</text>
</comment>
<dbReference type="PANTHER" id="PTHR30329">
    <property type="entry name" value="STATOR ELEMENT OF FLAGELLAR MOTOR COMPLEX"/>
    <property type="match status" value="1"/>
</dbReference>
<dbReference type="Gene3D" id="3.30.1330.60">
    <property type="entry name" value="OmpA-like domain"/>
    <property type="match status" value="1"/>
</dbReference>
<sequence length="427" mass="44211">MSFDLLSAVKGLFTGDVVSQAAARLGESETGIQKAISSIVPTILTGLLHKAGPQGDATSALAMAREAVGANTPSVISGALQQNANGWLNKGTEWLQGLFGNKVAAVTTAVASFAGIKASSAGTLLNAATPAALGVAGEHAADQGLNAAGFLTFLNTQQDNILSAVPPGFNLAGLLGLGSLGELGKKLSGMADNIGARVQGSPVETTRQVAGSNRWIWSLLLILVAIVLLWYLARGCGGGNITDDVATDSIAAASPNAVDPLIAPVDNAEVAIPRESIKVTLPDGVTLNAYKGGIEDQLVQFLKDDSRPAGKDVWFDFDNLNFKSGGSELTEDSREQVQHIAAILKAFPKAKIKIGGYTDRTGDSLANVQLSRARADAVLSSLQGMQVDADQLLGAEGYGAQFAKAPAGAPDEERKKDRRISISVREK</sequence>
<evidence type="ECO:0000259" key="7">
    <source>
        <dbReference type="PROSITE" id="PS51123"/>
    </source>
</evidence>
<dbReference type="CDD" id="cd07185">
    <property type="entry name" value="OmpA_C-like"/>
    <property type="match status" value="1"/>
</dbReference>
<dbReference type="InterPro" id="IPR009282">
    <property type="entry name" value="DUF937"/>
</dbReference>
<keyword evidence="9" id="KW-1185">Reference proteome</keyword>
<dbReference type="SUPFAM" id="SSF103088">
    <property type="entry name" value="OmpA-like"/>
    <property type="match status" value="1"/>
</dbReference>
<feature type="domain" description="OmpA-like" evidence="7">
    <location>
        <begin position="309"/>
        <end position="427"/>
    </location>
</feature>
<dbReference type="InterPro" id="IPR050330">
    <property type="entry name" value="Bact_OuterMem_StrucFunc"/>
</dbReference>
<dbReference type="InterPro" id="IPR006665">
    <property type="entry name" value="OmpA-like"/>
</dbReference>
<feature type="transmembrane region" description="Helical" evidence="6">
    <location>
        <begin position="215"/>
        <end position="233"/>
    </location>
</feature>
<feature type="region of interest" description="Disordered" evidence="5">
    <location>
        <begin position="403"/>
        <end position="427"/>
    </location>
</feature>
<proteinExistence type="predicted"/>
<evidence type="ECO:0000256" key="4">
    <source>
        <dbReference type="PROSITE-ProRule" id="PRU00473"/>
    </source>
</evidence>